<organism evidence="1 2">
    <name type="scientific">Rhynchosporium graminicola</name>
    <dbReference type="NCBI Taxonomy" id="2792576"/>
    <lineage>
        <taxon>Eukaryota</taxon>
        <taxon>Fungi</taxon>
        <taxon>Dikarya</taxon>
        <taxon>Ascomycota</taxon>
        <taxon>Pezizomycotina</taxon>
        <taxon>Leotiomycetes</taxon>
        <taxon>Helotiales</taxon>
        <taxon>Ploettnerulaceae</taxon>
        <taxon>Rhynchosporium</taxon>
    </lineage>
</organism>
<evidence type="ECO:0000313" key="2">
    <source>
        <dbReference type="Proteomes" id="UP000178129"/>
    </source>
</evidence>
<reference evidence="2" key="1">
    <citation type="submission" date="2016-03" db="EMBL/GenBank/DDBJ databases">
        <authorList>
            <person name="Ploux O."/>
        </authorList>
    </citation>
    <scope>NUCLEOTIDE SEQUENCE [LARGE SCALE GENOMIC DNA]</scope>
    <source>
        <strain evidence="2">UK7</strain>
    </source>
</reference>
<protein>
    <submittedName>
        <fullName evidence="1">Uncharacterized protein</fullName>
    </submittedName>
</protein>
<gene>
    <name evidence="1" type="ORF">RCO7_09717</name>
</gene>
<evidence type="ECO:0000313" key="1">
    <source>
        <dbReference type="EMBL" id="CZT07175.1"/>
    </source>
</evidence>
<dbReference type="AlphaFoldDB" id="A0A1E1L9G8"/>
<dbReference type="Proteomes" id="UP000178129">
    <property type="component" value="Unassembled WGS sequence"/>
</dbReference>
<dbReference type="EMBL" id="FJUW01000041">
    <property type="protein sequence ID" value="CZT07175.1"/>
    <property type="molecule type" value="Genomic_DNA"/>
</dbReference>
<sequence length="127" mass="13575">MRDCVSERMNRPGYRAAGHAHNISATSMGARGFSTYMTPRSVGITPAGGLTPRVRNPLDSSLDFASNARADNMQIVRANMAGSATDVDAIATIVTRGRGMDDTVAIIPALPKIALHWCRKSQMVDSV</sequence>
<name>A0A1E1L9G8_9HELO</name>
<comment type="caution">
    <text evidence="1">The sequence shown here is derived from an EMBL/GenBank/DDBJ whole genome shotgun (WGS) entry which is preliminary data.</text>
</comment>
<proteinExistence type="predicted"/>
<keyword evidence="2" id="KW-1185">Reference proteome</keyword>
<dbReference type="InParanoid" id="A0A1E1L9G8"/>
<accession>A0A1E1L9G8</accession>